<feature type="transmembrane region" description="Helical" evidence="1">
    <location>
        <begin position="6"/>
        <end position="25"/>
    </location>
</feature>
<keyword evidence="1" id="KW-0812">Transmembrane</keyword>
<proteinExistence type="predicted"/>
<sequence length="51" mass="5465">MAIFELAILFVILAILAYSIGVYGIDELPPETARLLAIIFLILAAISMLSG</sequence>
<evidence type="ECO:0000256" key="1">
    <source>
        <dbReference type="SAM" id="Phobius"/>
    </source>
</evidence>
<evidence type="ECO:0000313" key="2">
    <source>
        <dbReference type="EMBL" id="GAA5050471.1"/>
    </source>
</evidence>
<dbReference type="GeneID" id="68616119"/>
<keyword evidence="1" id="KW-0472">Membrane</keyword>
<keyword evidence="3" id="KW-1185">Reference proteome</keyword>
<dbReference type="AlphaFoldDB" id="A0AAV3UHN7"/>
<comment type="caution">
    <text evidence="2">The sequence shown here is derived from an EMBL/GenBank/DDBJ whole genome shotgun (WGS) entry which is preliminary data.</text>
</comment>
<dbReference type="EMBL" id="BAABKX010000008">
    <property type="protein sequence ID" value="GAA5050471.1"/>
    <property type="molecule type" value="Genomic_DNA"/>
</dbReference>
<accession>A0AAV3UHN7</accession>
<gene>
    <name evidence="2" type="ORF">GCM10025751_24590</name>
</gene>
<feature type="transmembrane region" description="Helical" evidence="1">
    <location>
        <begin position="32"/>
        <end position="50"/>
    </location>
</feature>
<organism evidence="2 3">
    <name type="scientific">Haladaptatus pallidirubidus</name>
    <dbReference type="NCBI Taxonomy" id="1008152"/>
    <lineage>
        <taxon>Archaea</taxon>
        <taxon>Methanobacteriati</taxon>
        <taxon>Methanobacteriota</taxon>
        <taxon>Stenosarchaea group</taxon>
        <taxon>Halobacteria</taxon>
        <taxon>Halobacteriales</taxon>
        <taxon>Haladaptataceae</taxon>
        <taxon>Haladaptatus</taxon>
    </lineage>
</organism>
<name>A0AAV3UHN7_9EURY</name>
<keyword evidence="1" id="KW-1133">Transmembrane helix</keyword>
<evidence type="ECO:0000313" key="3">
    <source>
        <dbReference type="Proteomes" id="UP001501729"/>
    </source>
</evidence>
<reference evidence="2 3" key="1">
    <citation type="journal article" date="2019" name="Int. J. Syst. Evol. Microbiol.">
        <title>The Global Catalogue of Microorganisms (GCM) 10K type strain sequencing project: providing services to taxonomists for standard genome sequencing and annotation.</title>
        <authorList>
            <consortium name="The Broad Institute Genomics Platform"/>
            <consortium name="The Broad Institute Genome Sequencing Center for Infectious Disease"/>
            <person name="Wu L."/>
            <person name="Ma J."/>
        </authorList>
    </citation>
    <scope>NUCLEOTIDE SEQUENCE [LARGE SCALE GENOMIC DNA]</scope>
    <source>
        <strain evidence="2 3">JCM 17504</strain>
    </source>
</reference>
<dbReference type="Proteomes" id="UP001501729">
    <property type="component" value="Unassembled WGS sequence"/>
</dbReference>
<protein>
    <submittedName>
        <fullName evidence="2">Uncharacterized protein</fullName>
    </submittedName>
</protein>
<dbReference type="RefSeq" id="WP_227777810.1">
    <property type="nucleotide sequence ID" value="NZ_BAABKX010000008.1"/>
</dbReference>